<dbReference type="Proteomes" id="UP001152320">
    <property type="component" value="Chromosome 15"/>
</dbReference>
<name>A0A9Q1GZ37_HOLLE</name>
<proteinExistence type="predicted"/>
<comment type="caution">
    <text evidence="1">The sequence shown here is derived from an EMBL/GenBank/DDBJ whole genome shotgun (WGS) entry which is preliminary data.</text>
</comment>
<gene>
    <name evidence="1" type="ORF">HOLleu_30123</name>
</gene>
<reference evidence="1" key="1">
    <citation type="submission" date="2021-10" db="EMBL/GenBank/DDBJ databases">
        <title>Tropical sea cucumber genome reveals ecological adaptation and Cuvierian tubules defense mechanism.</title>
        <authorList>
            <person name="Chen T."/>
        </authorList>
    </citation>
    <scope>NUCLEOTIDE SEQUENCE</scope>
    <source>
        <strain evidence="1">Nanhai2018</strain>
        <tissue evidence="1">Muscle</tissue>
    </source>
</reference>
<sequence>MGLQVKKSIKKYFFGSRHGNGPCDGEIGVLKKCASMAVKGRQVIICNSHDLFKYGQDFLSLPKIAHGHSHAKRTFFFVREGEVPADLRKEHSAHIKPISQTRALHGFIGVAPSIVAARERSCFYPEV</sequence>
<dbReference type="PANTHER" id="PTHR46601:SF1">
    <property type="entry name" value="ADF-H DOMAIN-CONTAINING PROTEIN"/>
    <property type="match status" value="1"/>
</dbReference>
<organism evidence="1 2">
    <name type="scientific">Holothuria leucospilota</name>
    <name type="common">Black long sea cucumber</name>
    <name type="synonym">Mertensiothuria leucospilota</name>
    <dbReference type="NCBI Taxonomy" id="206669"/>
    <lineage>
        <taxon>Eukaryota</taxon>
        <taxon>Metazoa</taxon>
        <taxon>Echinodermata</taxon>
        <taxon>Eleutherozoa</taxon>
        <taxon>Echinozoa</taxon>
        <taxon>Holothuroidea</taxon>
        <taxon>Aspidochirotacea</taxon>
        <taxon>Aspidochirotida</taxon>
        <taxon>Holothuriidae</taxon>
        <taxon>Holothuria</taxon>
    </lineage>
</organism>
<dbReference type="PANTHER" id="PTHR46601">
    <property type="entry name" value="ULP_PROTEASE DOMAIN-CONTAINING PROTEIN"/>
    <property type="match status" value="1"/>
</dbReference>
<dbReference type="AlphaFoldDB" id="A0A9Q1GZ37"/>
<evidence type="ECO:0000313" key="2">
    <source>
        <dbReference type="Proteomes" id="UP001152320"/>
    </source>
</evidence>
<accession>A0A9Q1GZ37</accession>
<keyword evidence="2" id="KW-1185">Reference proteome</keyword>
<evidence type="ECO:0000313" key="1">
    <source>
        <dbReference type="EMBL" id="KAJ8028003.1"/>
    </source>
</evidence>
<dbReference type="EMBL" id="JAIZAY010000015">
    <property type="protein sequence ID" value="KAJ8028003.1"/>
    <property type="molecule type" value="Genomic_DNA"/>
</dbReference>
<protein>
    <submittedName>
        <fullName evidence="1">Uncharacterized protein</fullName>
    </submittedName>
</protein>
<dbReference type="OrthoDB" id="6162977at2759"/>